<gene>
    <name evidence="2" type="ORF">E4O92_14255</name>
</gene>
<evidence type="ECO:0000313" key="3">
    <source>
        <dbReference type="Proteomes" id="UP000297258"/>
    </source>
</evidence>
<dbReference type="Pfam" id="PF13681">
    <property type="entry name" value="PilX"/>
    <property type="match status" value="1"/>
</dbReference>
<sequence>MLAVLMAGVCAARTALNAEKSARAERDRHIALQAAEAALTDAERDIGGGLDPASSRAAALASGSAAAFAPGCGRTSFDLGLCQAADGHAHPAWHAVDLAGDFAVPYGRFTGAAMPTGTGLLPARRPAYIIELLPPASGQPSGSVYRITAIGFGTRASTQVVLQSWYRLPRQRIGWREVANWPELHQAAIE</sequence>
<evidence type="ECO:0000259" key="1">
    <source>
        <dbReference type="Pfam" id="PF13681"/>
    </source>
</evidence>
<dbReference type="EMBL" id="SPUM01000095">
    <property type="protein sequence ID" value="TFW31279.1"/>
    <property type="molecule type" value="Genomic_DNA"/>
</dbReference>
<protein>
    <recommendedName>
        <fullName evidence="1">PilX/PilW C-terminal domain-containing protein</fullName>
    </recommendedName>
</protein>
<reference evidence="2 3" key="1">
    <citation type="submission" date="2019-03" db="EMBL/GenBank/DDBJ databases">
        <title>Draft genome of Massilia hortus sp. nov., a novel bacterial species of the Oxalobacteraceae family.</title>
        <authorList>
            <person name="Peta V."/>
            <person name="Raths R."/>
            <person name="Bucking H."/>
        </authorList>
    </citation>
    <scope>NUCLEOTIDE SEQUENCE [LARGE SCALE GENOMIC DNA]</scope>
    <source>
        <strain evidence="2 3">ONC3</strain>
    </source>
</reference>
<organism evidence="2 3">
    <name type="scientific">Massilia horti</name>
    <dbReference type="NCBI Taxonomy" id="2562153"/>
    <lineage>
        <taxon>Bacteria</taxon>
        <taxon>Pseudomonadati</taxon>
        <taxon>Pseudomonadota</taxon>
        <taxon>Betaproteobacteria</taxon>
        <taxon>Burkholderiales</taxon>
        <taxon>Oxalobacteraceae</taxon>
        <taxon>Telluria group</taxon>
        <taxon>Massilia</taxon>
    </lineage>
</organism>
<feature type="domain" description="PilX/PilW C-terminal" evidence="1">
    <location>
        <begin position="80"/>
        <end position="167"/>
    </location>
</feature>
<name>A0A4Y9T0B7_9BURK</name>
<dbReference type="InterPro" id="IPR025205">
    <property type="entry name" value="PilX/PilW_C"/>
</dbReference>
<dbReference type="AlphaFoldDB" id="A0A4Y9T0B7"/>
<comment type="caution">
    <text evidence="2">The sequence shown here is derived from an EMBL/GenBank/DDBJ whole genome shotgun (WGS) entry which is preliminary data.</text>
</comment>
<accession>A0A4Y9T0B7</accession>
<keyword evidence="3" id="KW-1185">Reference proteome</keyword>
<dbReference type="Proteomes" id="UP000297258">
    <property type="component" value="Unassembled WGS sequence"/>
</dbReference>
<evidence type="ECO:0000313" key="2">
    <source>
        <dbReference type="EMBL" id="TFW31279.1"/>
    </source>
</evidence>
<dbReference type="OrthoDB" id="5405962at2"/>
<proteinExistence type="predicted"/>